<comment type="similarity">
    <text evidence="2">Belongs to the autoinducer-2 exporter (AI-2E) (TC 2.A.86) family.</text>
</comment>
<evidence type="ECO:0000256" key="6">
    <source>
        <dbReference type="SAM" id="MobiDB-lite"/>
    </source>
</evidence>
<keyword evidence="9" id="KW-1185">Reference proteome</keyword>
<keyword evidence="4 7" id="KW-1133">Transmembrane helix</keyword>
<evidence type="ECO:0000256" key="3">
    <source>
        <dbReference type="ARBA" id="ARBA00022692"/>
    </source>
</evidence>
<feature type="transmembrane region" description="Helical" evidence="7">
    <location>
        <begin position="419"/>
        <end position="442"/>
    </location>
</feature>
<evidence type="ECO:0000256" key="7">
    <source>
        <dbReference type="SAM" id="Phobius"/>
    </source>
</evidence>
<name>A0AAV7EKZ2_ARIFI</name>
<comment type="subcellular location">
    <subcellularLocation>
        <location evidence="1">Membrane</location>
        <topology evidence="1">Multi-pass membrane protein</topology>
    </subcellularLocation>
</comment>
<evidence type="ECO:0008006" key="10">
    <source>
        <dbReference type="Google" id="ProtNLM"/>
    </source>
</evidence>
<evidence type="ECO:0000313" key="8">
    <source>
        <dbReference type="EMBL" id="KAG9448526.1"/>
    </source>
</evidence>
<keyword evidence="5 7" id="KW-0472">Membrane</keyword>
<evidence type="ECO:0000256" key="4">
    <source>
        <dbReference type="ARBA" id="ARBA00022989"/>
    </source>
</evidence>
<feature type="region of interest" description="Disordered" evidence="6">
    <location>
        <begin position="1"/>
        <end position="51"/>
    </location>
</feature>
<feature type="transmembrane region" description="Helical" evidence="7">
    <location>
        <begin position="498"/>
        <end position="521"/>
    </location>
</feature>
<feature type="transmembrane region" description="Helical" evidence="7">
    <location>
        <begin position="175"/>
        <end position="204"/>
    </location>
</feature>
<comment type="caution">
    <text evidence="8">The sequence shown here is derived from an EMBL/GenBank/DDBJ whole genome shotgun (WGS) entry which is preliminary data.</text>
</comment>
<evidence type="ECO:0000256" key="5">
    <source>
        <dbReference type="ARBA" id="ARBA00023136"/>
    </source>
</evidence>
<evidence type="ECO:0000313" key="9">
    <source>
        <dbReference type="Proteomes" id="UP000825729"/>
    </source>
</evidence>
<accession>A0AAV7EKZ2</accession>
<dbReference type="Proteomes" id="UP000825729">
    <property type="component" value="Unassembled WGS sequence"/>
</dbReference>
<organism evidence="8 9">
    <name type="scientific">Aristolochia fimbriata</name>
    <name type="common">White veined hardy Dutchman's pipe vine</name>
    <dbReference type="NCBI Taxonomy" id="158543"/>
    <lineage>
        <taxon>Eukaryota</taxon>
        <taxon>Viridiplantae</taxon>
        <taxon>Streptophyta</taxon>
        <taxon>Embryophyta</taxon>
        <taxon>Tracheophyta</taxon>
        <taxon>Spermatophyta</taxon>
        <taxon>Magnoliopsida</taxon>
        <taxon>Magnoliidae</taxon>
        <taxon>Piperales</taxon>
        <taxon>Aristolochiaceae</taxon>
        <taxon>Aristolochia</taxon>
    </lineage>
</organism>
<dbReference type="InterPro" id="IPR002549">
    <property type="entry name" value="AI-2E-like"/>
</dbReference>
<evidence type="ECO:0000256" key="2">
    <source>
        <dbReference type="ARBA" id="ARBA00009773"/>
    </source>
</evidence>
<evidence type="ECO:0000256" key="1">
    <source>
        <dbReference type="ARBA" id="ARBA00004141"/>
    </source>
</evidence>
<feature type="compositionally biased region" description="Low complexity" evidence="6">
    <location>
        <begin position="35"/>
        <end position="46"/>
    </location>
</feature>
<feature type="transmembrane region" description="Helical" evidence="7">
    <location>
        <begin position="448"/>
        <end position="466"/>
    </location>
</feature>
<dbReference type="AlphaFoldDB" id="A0AAV7EKZ2"/>
<feature type="transmembrane region" description="Helical" evidence="7">
    <location>
        <begin position="245"/>
        <end position="266"/>
    </location>
</feature>
<feature type="transmembrane region" description="Helical" evidence="7">
    <location>
        <begin position="564"/>
        <end position="586"/>
    </location>
</feature>
<keyword evidence="3 7" id="KW-0812">Transmembrane</keyword>
<dbReference type="PANTHER" id="PTHR21716">
    <property type="entry name" value="TRANSMEMBRANE PROTEIN"/>
    <property type="match status" value="1"/>
</dbReference>
<feature type="transmembrane region" description="Helical" evidence="7">
    <location>
        <begin position="592"/>
        <end position="612"/>
    </location>
</feature>
<sequence length="646" mass="70504">MELVPYSKTDSKSANPPWQEMFRSASVRKPDAGSTAGDAPARPATAAKEESQMQSWDPQVRLAIYIAMAHAGLAFSILLLYGLAKLMEDFLRPIQWAILCSIPLRGIQTALVDFWTDPLQLGLTETLLAIPAAVVRVSIESLVDIRTACARLALRRKVRDGATVKGAGFSRLLRWLLSFWVFIITNEQLGLGASLGLFGFGLVFASGRVKPTISALASFRSVSLGHPRSRIGGFLTRGILRKLRTLVAVGLIVGMIVGFLAGGIFFSYKIGIEGKDAVLSLKEHVENSNYAEKFGIKKWMEENDVPAMVDTYTAKFYETVLEQTDNLARQYNLTDFAEGLKHFVIKPAVDSSATSTALVNPHPVTEKLQKLKVRASKREWGEIYTELDSVFRELLITRVDLVEKAKGFAMQGMEVSKRLLASSTTFLGGSAGILFSVGHSIINGAADVVNFVSQSMVFFWLLYFLITSESGGATEQVLSMVPISTPARTRCVEVLNHAISSVLVATAEIAIYQGCLTWLLFRFCSIHFVYMSTILAFISPLLPIIPPWIATILGAAQLVMEGKYILAIGLTVVHLALMDYGVSVIQVDIPGYNSYITGLSILGGITLFPSVLEGAIMGPLIMTVVIALKNLYVEFVLADAKSPNTK</sequence>
<proteinExistence type="inferred from homology"/>
<dbReference type="GO" id="GO:0016020">
    <property type="term" value="C:membrane"/>
    <property type="evidence" value="ECO:0007669"/>
    <property type="project" value="UniProtKB-SubCell"/>
</dbReference>
<feature type="transmembrane region" description="Helical" evidence="7">
    <location>
        <begin position="527"/>
        <end position="552"/>
    </location>
</feature>
<feature type="transmembrane region" description="Helical" evidence="7">
    <location>
        <begin position="62"/>
        <end position="84"/>
    </location>
</feature>
<dbReference type="EMBL" id="JAINDJ010000004">
    <property type="protein sequence ID" value="KAG9448526.1"/>
    <property type="molecule type" value="Genomic_DNA"/>
</dbReference>
<reference evidence="8 9" key="1">
    <citation type="submission" date="2021-07" db="EMBL/GenBank/DDBJ databases">
        <title>The Aristolochia fimbriata genome: insights into angiosperm evolution, floral development and chemical biosynthesis.</title>
        <authorList>
            <person name="Jiao Y."/>
        </authorList>
    </citation>
    <scope>NUCLEOTIDE SEQUENCE [LARGE SCALE GENOMIC DNA]</scope>
    <source>
        <strain evidence="8">IBCAS-2021</strain>
        <tissue evidence="8">Leaf</tissue>
    </source>
</reference>
<protein>
    <recommendedName>
        <fullName evidence="10">Transmembrane protein 245</fullName>
    </recommendedName>
</protein>
<dbReference type="PANTHER" id="PTHR21716:SF72">
    <property type="entry name" value="TRANSMEMBRANE PROTEIN C9ORF5 PROTEIN"/>
    <property type="match status" value="1"/>
</dbReference>
<gene>
    <name evidence="8" type="ORF">H6P81_008491</name>
</gene>